<organism evidence="3 4">
    <name type="scientific">Fibrobacter intestinalis</name>
    <dbReference type="NCBI Taxonomy" id="28122"/>
    <lineage>
        <taxon>Bacteria</taxon>
        <taxon>Pseudomonadati</taxon>
        <taxon>Fibrobacterota</taxon>
        <taxon>Fibrobacteria</taxon>
        <taxon>Fibrobacterales</taxon>
        <taxon>Fibrobacteraceae</taxon>
        <taxon>Fibrobacter</taxon>
    </lineage>
</organism>
<reference evidence="3 4" key="1">
    <citation type="submission" date="2017-02" db="EMBL/GenBank/DDBJ databases">
        <authorList>
            <person name="Peterson S.W."/>
        </authorList>
    </citation>
    <scope>NUCLEOTIDE SEQUENCE [LARGE SCALE GENOMIC DNA]</scope>
    <source>
        <strain evidence="3 4">ATCC 43854</strain>
    </source>
</reference>
<evidence type="ECO:0000313" key="4">
    <source>
        <dbReference type="Proteomes" id="UP000190449"/>
    </source>
</evidence>
<dbReference type="EMBL" id="FUWU01000010">
    <property type="protein sequence ID" value="SJZ51419.1"/>
    <property type="molecule type" value="Genomic_DNA"/>
</dbReference>
<dbReference type="PROSITE" id="PS51257">
    <property type="entry name" value="PROKAR_LIPOPROTEIN"/>
    <property type="match status" value="1"/>
</dbReference>
<sequence length="197" mass="22977">MGIARYVFQNCIKQLLLFMLTISCACVYAGSFADSRDGEHYTTVKIGRSEWMAENLRYKVRGSRCINDIQKLCGLGRYYNFDMAEQACPRGWHLPSKKEWNDIFDNVDRNFGIVLLGHCYEEDRCFDTDKTAVFWTSSDDNNSWTNGRRSDSFLKSMVPRRQKAFAVRFEAVQGIFINPPHSFLKDGYYFNVRCMKD</sequence>
<dbReference type="STRING" id="28122.SAMN02745108_00820"/>
<protein>
    <submittedName>
        <fullName evidence="3">Major paralogous domain-containing protein</fullName>
    </submittedName>
</protein>
<dbReference type="AlphaFoldDB" id="A0A1T4L9K5"/>
<evidence type="ECO:0000259" key="2">
    <source>
        <dbReference type="Pfam" id="PF09603"/>
    </source>
</evidence>
<keyword evidence="1" id="KW-0732">Signal</keyword>
<evidence type="ECO:0000313" key="3">
    <source>
        <dbReference type="EMBL" id="SJZ51419.1"/>
    </source>
</evidence>
<dbReference type="NCBIfam" id="TIGR02145">
    <property type="entry name" value="Fib_succ_major"/>
    <property type="match status" value="1"/>
</dbReference>
<dbReference type="Pfam" id="PF09603">
    <property type="entry name" value="Fib_succ_major"/>
    <property type="match status" value="1"/>
</dbReference>
<dbReference type="Proteomes" id="UP000190449">
    <property type="component" value="Unassembled WGS sequence"/>
</dbReference>
<gene>
    <name evidence="3" type="ORF">SAMN02745108_00820</name>
</gene>
<feature type="chain" id="PRO_5012210949" evidence="1">
    <location>
        <begin position="30"/>
        <end position="197"/>
    </location>
</feature>
<dbReference type="InterPro" id="IPR011871">
    <property type="entry name" value="Fib_succ_major"/>
</dbReference>
<name>A0A1T4L9K5_9BACT</name>
<accession>A0A1T4L9K5</accession>
<feature type="signal peptide" evidence="1">
    <location>
        <begin position="1"/>
        <end position="29"/>
    </location>
</feature>
<feature type="domain" description="Fibrobacter succinogenes major paralogous" evidence="2">
    <location>
        <begin position="44"/>
        <end position="103"/>
    </location>
</feature>
<evidence type="ECO:0000256" key="1">
    <source>
        <dbReference type="SAM" id="SignalP"/>
    </source>
</evidence>
<proteinExistence type="predicted"/>